<proteinExistence type="predicted"/>
<dbReference type="RefSeq" id="XP_067058976.1">
    <property type="nucleotide sequence ID" value="XM_067203285.1"/>
</dbReference>
<dbReference type="GeneID" id="92357219"/>
<reference evidence="3" key="2">
    <citation type="journal article" date="2021" name="Sci. Data">
        <title>Chromosome-scale genome sequencing, assembly and annotation of six genomes from subfamily Leishmaniinae.</title>
        <authorList>
            <person name="Almutairi H."/>
            <person name="Urbaniak M.D."/>
            <person name="Bates M.D."/>
            <person name="Jariyapan N."/>
            <person name="Kwakye-Nuako G."/>
            <person name="Thomaz Soccol V."/>
            <person name="Al-Salem W.S."/>
            <person name="Dillon R.J."/>
            <person name="Bates P.A."/>
            <person name="Gatherer D."/>
        </authorList>
    </citation>
    <scope>NUCLEOTIDE SEQUENCE [LARGE SCALE GENOMIC DNA]</scope>
</reference>
<gene>
    <name evidence="2" type="ORF">LSCM4_01226</name>
</gene>
<feature type="region of interest" description="Disordered" evidence="1">
    <location>
        <begin position="167"/>
        <end position="188"/>
    </location>
</feature>
<accession>A0A836KA89</accession>
<protein>
    <submittedName>
        <fullName evidence="2">Uncharacterized protein</fullName>
    </submittedName>
</protein>
<comment type="caution">
    <text evidence="2">The sequence shown here is derived from an EMBL/GenBank/DDBJ whole genome shotgun (WGS) entry which is preliminary data.</text>
</comment>
<evidence type="ECO:0000313" key="2">
    <source>
        <dbReference type="EMBL" id="KAG5466086.1"/>
    </source>
</evidence>
<dbReference type="Proteomes" id="UP000674143">
    <property type="component" value="Unassembled WGS sequence"/>
</dbReference>
<dbReference type="AlphaFoldDB" id="A0A836KA89"/>
<dbReference type="KEGG" id="loi:92357219"/>
<feature type="region of interest" description="Disordered" evidence="1">
    <location>
        <begin position="36"/>
        <end position="72"/>
    </location>
</feature>
<evidence type="ECO:0000313" key="3">
    <source>
        <dbReference type="Proteomes" id="UP000674143"/>
    </source>
</evidence>
<dbReference type="EMBL" id="JAFHLR010000035">
    <property type="protein sequence ID" value="KAG5466086.1"/>
    <property type="molecule type" value="Genomic_DNA"/>
</dbReference>
<evidence type="ECO:0000256" key="1">
    <source>
        <dbReference type="SAM" id="MobiDB-lite"/>
    </source>
</evidence>
<sequence>MDSRHCAAEASSRTSRLAKYAALLAGLERSCRIAPATVSHSPPRTESEERCGAASPHHVSESPHSFPALSSTATDLHSTSTSFASYSPLTAQRRSERASAVARTPSTLFEVRVHRRRRKGVHGGVRQNCETFAQSVHSGCPCALWLAAFSVDAPAEVAGPYGTQYSSARAVPTPRPGDTRRARGAGSVKHGDGVAAHFALTSDDYLNHYLARYGGQFLTQSSYPNPITSASVACKEDVRNGRPVLTSELSDVSESLLSSWSFPMYSSAALPVLISTPGCSPIVAPGDGTRISSADVACRLFSPDVSPESLLGVIECASHESG</sequence>
<reference evidence="3" key="1">
    <citation type="journal article" date="2021" name="Microbiol. Resour. Announc.">
        <title>LGAAP: Leishmaniinae Genome Assembly and Annotation Pipeline.</title>
        <authorList>
            <person name="Almutairi H."/>
            <person name="Urbaniak M.D."/>
            <person name="Bates M.D."/>
            <person name="Jariyapan N."/>
            <person name="Kwakye-Nuako G."/>
            <person name="Thomaz-Soccol V."/>
            <person name="Al-Salem W.S."/>
            <person name="Dillon R.J."/>
            <person name="Bates P.A."/>
            <person name="Gatherer D."/>
        </authorList>
    </citation>
    <scope>NUCLEOTIDE SEQUENCE [LARGE SCALE GENOMIC DNA]</scope>
</reference>
<organism evidence="2 3">
    <name type="scientific">Leishmania orientalis</name>
    <dbReference type="NCBI Taxonomy" id="2249476"/>
    <lineage>
        <taxon>Eukaryota</taxon>
        <taxon>Discoba</taxon>
        <taxon>Euglenozoa</taxon>
        <taxon>Kinetoplastea</taxon>
        <taxon>Metakinetoplastina</taxon>
        <taxon>Trypanosomatida</taxon>
        <taxon>Trypanosomatidae</taxon>
        <taxon>Leishmaniinae</taxon>
        <taxon>Leishmania</taxon>
    </lineage>
</organism>
<name>A0A836KA89_9TRYP</name>
<keyword evidence="3" id="KW-1185">Reference proteome</keyword>